<feature type="region of interest" description="Disordered" evidence="1">
    <location>
        <begin position="127"/>
        <end position="146"/>
    </location>
</feature>
<comment type="caution">
    <text evidence="2">The sequence shown here is derived from an EMBL/GenBank/DDBJ whole genome shotgun (WGS) entry which is preliminary data.</text>
</comment>
<organism evidence="2 3">
    <name type="scientific">Amycolatopsis bullii</name>
    <dbReference type="NCBI Taxonomy" id="941987"/>
    <lineage>
        <taxon>Bacteria</taxon>
        <taxon>Bacillati</taxon>
        <taxon>Actinomycetota</taxon>
        <taxon>Actinomycetes</taxon>
        <taxon>Pseudonocardiales</taxon>
        <taxon>Pseudonocardiaceae</taxon>
        <taxon>Amycolatopsis</taxon>
    </lineage>
</organism>
<gene>
    <name evidence="2" type="ORF">GCM10017567_14480</name>
</gene>
<evidence type="ECO:0000313" key="2">
    <source>
        <dbReference type="EMBL" id="GHG00644.1"/>
    </source>
</evidence>
<keyword evidence="3" id="KW-1185">Reference proteome</keyword>
<name>A0ABQ3K3K9_9PSEU</name>
<dbReference type="EMBL" id="BNAW01000004">
    <property type="protein sequence ID" value="GHG00644.1"/>
    <property type="molecule type" value="Genomic_DNA"/>
</dbReference>
<dbReference type="Proteomes" id="UP000649955">
    <property type="component" value="Unassembled WGS sequence"/>
</dbReference>
<accession>A0ABQ3K3K9</accession>
<evidence type="ECO:0008006" key="4">
    <source>
        <dbReference type="Google" id="ProtNLM"/>
    </source>
</evidence>
<evidence type="ECO:0000313" key="3">
    <source>
        <dbReference type="Proteomes" id="UP000649955"/>
    </source>
</evidence>
<sequence length="146" mass="15224">MTGLEVAVGWLIAWAVRKAGRVGKRVDAEVDQVIDAGLDRLHDLIAAKLGDDPALDKLRDEAAKTGEVGTRTQARVRLALEDAVEQDPAFSAAIEKSVAELESAGGSHNVVVHGDVRADHGGISIGGVTGGQVTFGDPPRPDRSQG</sequence>
<dbReference type="RefSeq" id="WP_191307504.1">
    <property type="nucleotide sequence ID" value="NZ_BNAW01000004.1"/>
</dbReference>
<protein>
    <recommendedName>
        <fullName evidence="4">Chromosome partitioning protein</fullName>
    </recommendedName>
</protein>
<evidence type="ECO:0000256" key="1">
    <source>
        <dbReference type="SAM" id="MobiDB-lite"/>
    </source>
</evidence>
<proteinExistence type="predicted"/>
<reference evidence="3" key="1">
    <citation type="journal article" date="2019" name="Int. J. Syst. Evol. Microbiol.">
        <title>The Global Catalogue of Microorganisms (GCM) 10K type strain sequencing project: providing services to taxonomists for standard genome sequencing and annotation.</title>
        <authorList>
            <consortium name="The Broad Institute Genomics Platform"/>
            <consortium name="The Broad Institute Genome Sequencing Center for Infectious Disease"/>
            <person name="Wu L."/>
            <person name="Ma J."/>
        </authorList>
    </citation>
    <scope>NUCLEOTIDE SEQUENCE [LARGE SCALE GENOMIC DNA]</scope>
    <source>
        <strain evidence="3">CGMCC 4.7680</strain>
    </source>
</reference>